<accession>A0ABT6NX36</accession>
<sequence length="256" mass="28440">MRTIKKRPPPSAFVEWRAKRLTKDPGEGMKCTYEELRRDTSALPAVEDGLFAEQGGICAYTGIQIRLDASSEPRKVDFHLEHVTPQKHCIYGQDADYGNLVACWPRPNCGFEPPFGAVTKKSWPSPEEKHLFVSPLDPGCSARFSFNHRGEISPADEKDDAAKTTIEKLGLAHATLTDLRRGAILGTLQPAGRLLNLEQARRLLATLKADAEKLDRGGSVRLHAFSFVIEQILPREIRKLEGIKKSKQKAAGSTRK</sequence>
<evidence type="ECO:0000313" key="2">
    <source>
        <dbReference type="Proteomes" id="UP001160301"/>
    </source>
</evidence>
<gene>
    <name evidence="1" type="ORF">QHF89_24275</name>
</gene>
<reference evidence="1 2" key="1">
    <citation type="submission" date="2023-04" db="EMBL/GenBank/DDBJ databases">
        <title>The genome sequence of Polyangium sorediatum DSM14670.</title>
        <authorList>
            <person name="Zhang X."/>
        </authorList>
    </citation>
    <scope>NUCLEOTIDE SEQUENCE [LARGE SCALE GENOMIC DNA]</scope>
    <source>
        <strain evidence="1 2">DSM 14670</strain>
    </source>
</reference>
<keyword evidence="2" id="KW-1185">Reference proteome</keyword>
<name>A0ABT6NX36_9BACT</name>
<dbReference type="RefSeq" id="WP_136970251.1">
    <property type="nucleotide sequence ID" value="NZ_JARZHI010000022.1"/>
</dbReference>
<evidence type="ECO:0000313" key="1">
    <source>
        <dbReference type="EMBL" id="MDI1432635.1"/>
    </source>
</evidence>
<protein>
    <recommendedName>
        <fullName evidence="3">TIGR02646 family protein</fullName>
    </recommendedName>
</protein>
<dbReference type="Proteomes" id="UP001160301">
    <property type="component" value="Unassembled WGS sequence"/>
</dbReference>
<organism evidence="1 2">
    <name type="scientific">Polyangium sorediatum</name>
    <dbReference type="NCBI Taxonomy" id="889274"/>
    <lineage>
        <taxon>Bacteria</taxon>
        <taxon>Pseudomonadati</taxon>
        <taxon>Myxococcota</taxon>
        <taxon>Polyangia</taxon>
        <taxon>Polyangiales</taxon>
        <taxon>Polyangiaceae</taxon>
        <taxon>Polyangium</taxon>
    </lineage>
</organism>
<dbReference type="EMBL" id="JARZHI010000022">
    <property type="protein sequence ID" value="MDI1432635.1"/>
    <property type="molecule type" value="Genomic_DNA"/>
</dbReference>
<evidence type="ECO:0008006" key="3">
    <source>
        <dbReference type="Google" id="ProtNLM"/>
    </source>
</evidence>
<proteinExistence type="predicted"/>
<comment type="caution">
    <text evidence="1">The sequence shown here is derived from an EMBL/GenBank/DDBJ whole genome shotgun (WGS) entry which is preliminary data.</text>
</comment>